<dbReference type="CDD" id="cd18544">
    <property type="entry name" value="ABC_6TM_TmrA_like"/>
    <property type="match status" value="1"/>
</dbReference>
<dbReference type="InterPro" id="IPR017871">
    <property type="entry name" value="ABC_transporter-like_CS"/>
</dbReference>
<feature type="transmembrane region" description="Helical" evidence="9">
    <location>
        <begin position="349"/>
        <end position="370"/>
    </location>
</feature>
<evidence type="ECO:0000256" key="1">
    <source>
        <dbReference type="ARBA" id="ARBA00004651"/>
    </source>
</evidence>
<dbReference type="InterPro" id="IPR003439">
    <property type="entry name" value="ABC_transporter-like_ATP-bd"/>
</dbReference>
<feature type="transmembrane region" description="Helical" evidence="9">
    <location>
        <begin position="183"/>
        <end position="201"/>
    </location>
</feature>
<gene>
    <name evidence="12" type="ORF">DSCO28_69540</name>
</gene>
<sequence length="655" mass="72860">MRFDYGYDEEQRLGKPYDLKLLRRILPYARPHRTRLLLSVLLVITITLLELSVPYITKEIIDRHIVPKARIAGDPQGTDSDGRQRLWVDLSDPVAAAVVARNGQRFEIRGTRAGIDMDALGRLETSDLEKLRHTDLSGIARITAIFMAVVVAIFACTFVQNLIMEIAGNRIMHDLRVNLYRHIQAMPLSFFTSNPVARLVTRVTNDIANMHDLFTNFISMVFKDIFLLVGIAVVLLAMDWRLALLTFLVLPLVALAAFGFSKRVRDVFRELRTKVAEINTRFSETISGIKVIQTFGHEEDNAGAFARLNHDNYLAGMRQINIFAVFMPVIEMLGVTAIAIVVHVGGSHVIGQTMSIGILAAFLAYMRMFFRPIRDLAEKYNILQNAMASAERIFLLMDRPTAVTPGNERQTIDGPLKTIRFEDVSLAYNPGEMVLKSINLSIEAGQTVAIVGATGSGKTSLVNLLVRFYDPTHGRVCFNGIDCNRIAPAELRKRIALVMQDPFLFTGSLRDNLFFAAKAISAGRQAEILEASRCSQLVSRFPDGLDTPITEGGASLSSGERQLISVARAFSTDPEAIILDEATSYVDSQTEMVLQEAIGNLMHGRTCVVVAHRLTTARTADQIVVLNNGSIMEIGNHETLIAKKGYYYRLYQLHG</sequence>
<dbReference type="InterPro" id="IPR011527">
    <property type="entry name" value="ABC1_TM_dom"/>
</dbReference>
<dbReference type="EMBL" id="AP021876">
    <property type="protein sequence ID" value="BBO86388.1"/>
    <property type="molecule type" value="Genomic_DNA"/>
</dbReference>
<keyword evidence="3" id="KW-1003">Cell membrane</keyword>
<dbReference type="Proteomes" id="UP000425960">
    <property type="component" value="Chromosome"/>
</dbReference>
<dbReference type="InterPro" id="IPR027417">
    <property type="entry name" value="P-loop_NTPase"/>
</dbReference>
<keyword evidence="2" id="KW-0813">Transport</keyword>
<dbReference type="Gene3D" id="3.40.50.300">
    <property type="entry name" value="P-loop containing nucleotide triphosphate hydrolases"/>
    <property type="match status" value="1"/>
</dbReference>
<dbReference type="GO" id="GO:0016887">
    <property type="term" value="F:ATP hydrolysis activity"/>
    <property type="evidence" value="ECO:0007669"/>
    <property type="project" value="InterPro"/>
</dbReference>
<accession>A0A5K8A1X6</accession>
<dbReference type="RefSeq" id="WP_155325697.1">
    <property type="nucleotide sequence ID" value="NZ_AP021876.1"/>
</dbReference>
<evidence type="ECO:0000256" key="6">
    <source>
        <dbReference type="ARBA" id="ARBA00022840"/>
    </source>
</evidence>
<evidence type="ECO:0000256" key="7">
    <source>
        <dbReference type="ARBA" id="ARBA00022989"/>
    </source>
</evidence>
<keyword evidence="5" id="KW-0547">Nucleotide-binding</keyword>
<keyword evidence="7 9" id="KW-1133">Transmembrane helix</keyword>
<proteinExistence type="predicted"/>
<keyword evidence="4 9" id="KW-0812">Transmembrane</keyword>
<dbReference type="PANTHER" id="PTHR43394:SF1">
    <property type="entry name" value="ATP-BINDING CASSETTE SUB-FAMILY B MEMBER 10, MITOCHONDRIAL"/>
    <property type="match status" value="1"/>
</dbReference>
<dbReference type="GO" id="GO:0015421">
    <property type="term" value="F:ABC-type oligopeptide transporter activity"/>
    <property type="evidence" value="ECO:0007669"/>
    <property type="project" value="TreeGrafter"/>
</dbReference>
<dbReference type="Pfam" id="PF00664">
    <property type="entry name" value="ABC_membrane"/>
    <property type="match status" value="1"/>
</dbReference>
<evidence type="ECO:0000256" key="3">
    <source>
        <dbReference type="ARBA" id="ARBA00022475"/>
    </source>
</evidence>
<comment type="subcellular location">
    <subcellularLocation>
        <location evidence="1">Cell membrane</location>
        <topology evidence="1">Multi-pass membrane protein</topology>
    </subcellularLocation>
</comment>
<dbReference type="GO" id="GO:0005524">
    <property type="term" value="F:ATP binding"/>
    <property type="evidence" value="ECO:0007669"/>
    <property type="project" value="UniProtKB-KW"/>
</dbReference>
<reference evidence="12 13" key="1">
    <citation type="submission" date="2019-11" db="EMBL/GenBank/DDBJ databases">
        <title>Comparative genomics of hydrocarbon-degrading Desulfosarcina strains.</title>
        <authorList>
            <person name="Watanabe M."/>
            <person name="Kojima H."/>
            <person name="Fukui M."/>
        </authorList>
    </citation>
    <scope>NUCLEOTIDE SEQUENCE [LARGE SCALE GENOMIC DNA]</scope>
    <source>
        <strain evidence="12 13">28bB2T</strain>
    </source>
</reference>
<evidence type="ECO:0000259" key="11">
    <source>
        <dbReference type="PROSITE" id="PS50929"/>
    </source>
</evidence>
<dbReference type="PROSITE" id="PS00211">
    <property type="entry name" value="ABC_TRANSPORTER_1"/>
    <property type="match status" value="1"/>
</dbReference>
<keyword evidence="6 12" id="KW-0067">ATP-binding</keyword>
<evidence type="ECO:0000256" key="8">
    <source>
        <dbReference type="ARBA" id="ARBA00023136"/>
    </source>
</evidence>
<dbReference type="InterPro" id="IPR039421">
    <property type="entry name" value="Type_1_exporter"/>
</dbReference>
<dbReference type="AlphaFoldDB" id="A0A5K8A1X6"/>
<dbReference type="SMART" id="SM00382">
    <property type="entry name" value="AAA"/>
    <property type="match status" value="1"/>
</dbReference>
<dbReference type="GO" id="GO:0005886">
    <property type="term" value="C:plasma membrane"/>
    <property type="evidence" value="ECO:0007669"/>
    <property type="project" value="UniProtKB-SubCell"/>
</dbReference>
<dbReference type="InterPro" id="IPR003593">
    <property type="entry name" value="AAA+_ATPase"/>
</dbReference>
<evidence type="ECO:0000259" key="10">
    <source>
        <dbReference type="PROSITE" id="PS50893"/>
    </source>
</evidence>
<evidence type="ECO:0000313" key="13">
    <source>
        <dbReference type="Proteomes" id="UP000425960"/>
    </source>
</evidence>
<feature type="transmembrane region" description="Helical" evidence="9">
    <location>
        <begin position="139"/>
        <end position="163"/>
    </location>
</feature>
<dbReference type="Pfam" id="PF00005">
    <property type="entry name" value="ABC_tran"/>
    <property type="match status" value="1"/>
</dbReference>
<dbReference type="PROSITE" id="PS50929">
    <property type="entry name" value="ABC_TM1F"/>
    <property type="match status" value="1"/>
</dbReference>
<dbReference type="SUPFAM" id="SSF90123">
    <property type="entry name" value="ABC transporter transmembrane region"/>
    <property type="match status" value="1"/>
</dbReference>
<dbReference type="PROSITE" id="PS50893">
    <property type="entry name" value="ABC_TRANSPORTER_2"/>
    <property type="match status" value="1"/>
</dbReference>
<evidence type="ECO:0000313" key="12">
    <source>
        <dbReference type="EMBL" id="BBO86388.1"/>
    </source>
</evidence>
<keyword evidence="8 9" id="KW-0472">Membrane</keyword>
<feature type="transmembrane region" description="Helical" evidence="9">
    <location>
        <begin position="322"/>
        <end position="343"/>
    </location>
</feature>
<feature type="domain" description="ABC transporter" evidence="10">
    <location>
        <begin position="419"/>
        <end position="653"/>
    </location>
</feature>
<feature type="transmembrane region" description="Helical" evidence="9">
    <location>
        <begin position="36"/>
        <end position="56"/>
    </location>
</feature>
<name>A0A5K8A1X6_9BACT</name>
<feature type="transmembrane region" description="Helical" evidence="9">
    <location>
        <begin position="242"/>
        <end position="260"/>
    </location>
</feature>
<feature type="transmembrane region" description="Helical" evidence="9">
    <location>
        <begin position="213"/>
        <end position="236"/>
    </location>
</feature>
<evidence type="ECO:0000256" key="5">
    <source>
        <dbReference type="ARBA" id="ARBA00022741"/>
    </source>
</evidence>
<feature type="domain" description="ABC transmembrane type-1" evidence="11">
    <location>
        <begin position="37"/>
        <end position="385"/>
    </location>
</feature>
<dbReference type="Gene3D" id="1.20.1560.10">
    <property type="entry name" value="ABC transporter type 1, transmembrane domain"/>
    <property type="match status" value="1"/>
</dbReference>
<evidence type="ECO:0000256" key="4">
    <source>
        <dbReference type="ARBA" id="ARBA00022692"/>
    </source>
</evidence>
<organism evidence="12 13">
    <name type="scientific">Desulfosarcina ovata subsp. sediminis</name>
    <dbReference type="NCBI Taxonomy" id="885957"/>
    <lineage>
        <taxon>Bacteria</taxon>
        <taxon>Pseudomonadati</taxon>
        <taxon>Thermodesulfobacteriota</taxon>
        <taxon>Desulfobacteria</taxon>
        <taxon>Desulfobacterales</taxon>
        <taxon>Desulfosarcinaceae</taxon>
        <taxon>Desulfosarcina</taxon>
    </lineage>
</organism>
<dbReference type="SUPFAM" id="SSF52540">
    <property type="entry name" value="P-loop containing nucleoside triphosphate hydrolases"/>
    <property type="match status" value="1"/>
</dbReference>
<protein>
    <submittedName>
        <fullName evidence="12">Lipid A ABC transporter permease/ATP-binding protein</fullName>
    </submittedName>
</protein>
<dbReference type="FunFam" id="3.40.50.300:FF:000299">
    <property type="entry name" value="ABC transporter ATP-binding protein/permease"/>
    <property type="match status" value="1"/>
</dbReference>
<dbReference type="InterPro" id="IPR036640">
    <property type="entry name" value="ABC1_TM_sf"/>
</dbReference>
<evidence type="ECO:0000256" key="2">
    <source>
        <dbReference type="ARBA" id="ARBA00022448"/>
    </source>
</evidence>
<dbReference type="PANTHER" id="PTHR43394">
    <property type="entry name" value="ATP-DEPENDENT PERMEASE MDL1, MITOCHONDRIAL"/>
    <property type="match status" value="1"/>
</dbReference>
<evidence type="ECO:0000256" key="9">
    <source>
        <dbReference type="SAM" id="Phobius"/>
    </source>
</evidence>
<dbReference type="KEGG" id="dov:DSCO28_69540"/>